<name>A0A7S4PKC8_9EUKA</name>
<dbReference type="PANTHER" id="PTHR11680:SF35">
    <property type="entry name" value="SERINE HYDROXYMETHYLTRANSFERASE 1"/>
    <property type="match status" value="1"/>
</dbReference>
<organism evidence="10">
    <name type="scientific">Paramoeba aestuarina</name>
    <dbReference type="NCBI Taxonomy" id="180227"/>
    <lineage>
        <taxon>Eukaryota</taxon>
        <taxon>Amoebozoa</taxon>
        <taxon>Discosea</taxon>
        <taxon>Flabellinia</taxon>
        <taxon>Dactylopodida</taxon>
        <taxon>Paramoebidae</taxon>
        <taxon>Paramoeba</taxon>
    </lineage>
</organism>
<dbReference type="InterPro" id="IPR015424">
    <property type="entry name" value="PyrdxlP-dep_Trfase"/>
</dbReference>
<comment type="cofactor">
    <cofactor evidence="1 7 8">
        <name>pyridoxal 5'-phosphate</name>
        <dbReference type="ChEBI" id="CHEBI:597326"/>
    </cofactor>
</comment>
<dbReference type="HAMAP" id="MF_00051">
    <property type="entry name" value="SHMT"/>
    <property type="match status" value="1"/>
</dbReference>
<evidence type="ECO:0000313" key="10">
    <source>
        <dbReference type="EMBL" id="CAE2337927.1"/>
    </source>
</evidence>
<comment type="pathway">
    <text evidence="2 8">One-carbon metabolism; tetrahydrofolate interconversion.</text>
</comment>
<dbReference type="FunFam" id="3.40.640.10:FF:000097">
    <property type="entry name" value="Serine hydroxymethyltransferase"/>
    <property type="match status" value="1"/>
</dbReference>
<dbReference type="InterPro" id="IPR015421">
    <property type="entry name" value="PyrdxlP-dep_Trfase_major"/>
</dbReference>
<evidence type="ECO:0000256" key="6">
    <source>
        <dbReference type="ARBA" id="ARBA00022898"/>
    </source>
</evidence>
<dbReference type="GO" id="GO:0035999">
    <property type="term" value="P:tetrahydrofolate interconversion"/>
    <property type="evidence" value="ECO:0007669"/>
    <property type="project" value="UniProtKB-UniPathway"/>
</dbReference>
<dbReference type="InterPro" id="IPR015422">
    <property type="entry name" value="PyrdxlP-dep_Trfase_small"/>
</dbReference>
<comment type="function">
    <text evidence="8">Interconversion of serine and glycine.</text>
</comment>
<keyword evidence="5 8" id="KW-0808">Transferase</keyword>
<evidence type="ECO:0000256" key="8">
    <source>
        <dbReference type="RuleBase" id="RU000585"/>
    </source>
</evidence>
<dbReference type="GO" id="GO:0030170">
    <property type="term" value="F:pyridoxal phosphate binding"/>
    <property type="evidence" value="ECO:0007669"/>
    <property type="project" value="InterPro"/>
</dbReference>
<sequence length="463" mass="51507">MFAGNMPLKDTDSEIWEILEKEKSRQYRGLEMIASENFTSRAVLECLGSHLTNKYSEGEVGSRYYGGTEFIDQIEATCKDRALKAFRLDQSVWGVNVQPYSGSPANFAVYTGLLKPHERIMGLDLPAGGHLTHGYYTPKKKISATSIFFESLPYSLDENGIINYDELEKTAMVYRPKLIICGGSAYPREIDYDRFRSIADKCGSFLMCDMAHISGLVATQILQTPFNVCDVVTSTTHKTLRGPRSGIIFYRKKALDGSPTDFESRINMAVFPGLQGGPHQNVIAAVAVQLKEVMTPEFQQYSQQVVKNSKTLAAALMDKGYDLVTNGTDNHLILWNLRKQGISGSKLEKLLEYVKISVNKNTVVGDKSAATPGGIRVGTSALTSRGFGESEMIAIAGFFDKAVKLCIEIQSESGVKLVDFLNHLPLKHELKELRREVEDLCAKYPIPGIDVESMKYRDYLPDE</sequence>
<dbReference type="Gene3D" id="3.90.1150.10">
    <property type="entry name" value="Aspartate Aminotransferase, domain 1"/>
    <property type="match status" value="1"/>
</dbReference>
<dbReference type="UniPathway" id="UPA00193"/>
<dbReference type="Gene3D" id="3.40.640.10">
    <property type="entry name" value="Type I PLP-dependent aspartate aminotransferase-like (Major domain)"/>
    <property type="match status" value="1"/>
</dbReference>
<evidence type="ECO:0000256" key="1">
    <source>
        <dbReference type="ARBA" id="ARBA00001933"/>
    </source>
</evidence>
<keyword evidence="6 7" id="KW-0663">Pyridoxal phosphate</keyword>
<keyword evidence="4 8" id="KW-0554">One-carbon metabolism</keyword>
<reference evidence="10" key="1">
    <citation type="submission" date="2021-01" db="EMBL/GenBank/DDBJ databases">
        <authorList>
            <person name="Corre E."/>
            <person name="Pelletier E."/>
            <person name="Niang G."/>
            <person name="Scheremetjew M."/>
            <person name="Finn R."/>
            <person name="Kale V."/>
            <person name="Holt S."/>
            <person name="Cochrane G."/>
            <person name="Meng A."/>
            <person name="Brown T."/>
            <person name="Cohen L."/>
        </authorList>
    </citation>
    <scope>NUCLEOTIDE SEQUENCE</scope>
    <source>
        <strain evidence="10">SoJaBio B1-5/56/2</strain>
    </source>
</reference>
<gene>
    <name evidence="10" type="ORF">NAES01612_LOCUS24971</name>
</gene>
<dbReference type="InterPro" id="IPR019798">
    <property type="entry name" value="Ser_HO-MeTrfase_PLP_BS"/>
</dbReference>
<feature type="modified residue" description="N6-(pyridoxal phosphate)lysine" evidence="7">
    <location>
        <position position="238"/>
    </location>
</feature>
<evidence type="ECO:0000256" key="7">
    <source>
        <dbReference type="PIRSR" id="PIRSR000412-50"/>
    </source>
</evidence>
<accession>A0A7S4PKC8</accession>
<dbReference type="NCBIfam" id="NF000586">
    <property type="entry name" value="PRK00011.1"/>
    <property type="match status" value="1"/>
</dbReference>
<dbReference type="GO" id="GO:0004372">
    <property type="term" value="F:glycine hydroxymethyltransferase activity"/>
    <property type="evidence" value="ECO:0007669"/>
    <property type="project" value="UniProtKB-EC"/>
</dbReference>
<evidence type="ECO:0000256" key="2">
    <source>
        <dbReference type="ARBA" id="ARBA00004777"/>
    </source>
</evidence>
<dbReference type="EC" id="2.1.2.1" evidence="8"/>
<comment type="catalytic activity">
    <reaction evidence="8">
        <text>(6R)-5,10-methylene-5,6,7,8-tetrahydrofolate + glycine + H2O = (6S)-5,6,7,8-tetrahydrofolate + L-serine</text>
        <dbReference type="Rhea" id="RHEA:15481"/>
        <dbReference type="ChEBI" id="CHEBI:15377"/>
        <dbReference type="ChEBI" id="CHEBI:15636"/>
        <dbReference type="ChEBI" id="CHEBI:33384"/>
        <dbReference type="ChEBI" id="CHEBI:57305"/>
        <dbReference type="ChEBI" id="CHEBI:57453"/>
        <dbReference type="EC" id="2.1.2.1"/>
    </reaction>
</comment>
<dbReference type="Pfam" id="PF00464">
    <property type="entry name" value="SHMT"/>
    <property type="match status" value="1"/>
</dbReference>
<dbReference type="GO" id="GO:0019264">
    <property type="term" value="P:glycine biosynthetic process from serine"/>
    <property type="evidence" value="ECO:0007669"/>
    <property type="project" value="InterPro"/>
</dbReference>
<dbReference type="PIRSF" id="PIRSF000412">
    <property type="entry name" value="SHMT"/>
    <property type="match status" value="1"/>
</dbReference>
<evidence type="ECO:0000256" key="5">
    <source>
        <dbReference type="ARBA" id="ARBA00022679"/>
    </source>
</evidence>
<comment type="similarity">
    <text evidence="3 8">Belongs to the SHMT family.</text>
</comment>
<dbReference type="EMBL" id="HBKR01038241">
    <property type="protein sequence ID" value="CAE2337927.1"/>
    <property type="molecule type" value="Transcribed_RNA"/>
</dbReference>
<dbReference type="AlphaFoldDB" id="A0A7S4PKC8"/>
<dbReference type="GO" id="GO:0005739">
    <property type="term" value="C:mitochondrion"/>
    <property type="evidence" value="ECO:0007669"/>
    <property type="project" value="TreeGrafter"/>
</dbReference>
<dbReference type="PROSITE" id="PS00096">
    <property type="entry name" value="SHMT"/>
    <property type="match status" value="1"/>
</dbReference>
<evidence type="ECO:0000256" key="4">
    <source>
        <dbReference type="ARBA" id="ARBA00022563"/>
    </source>
</evidence>
<dbReference type="PANTHER" id="PTHR11680">
    <property type="entry name" value="SERINE HYDROXYMETHYLTRANSFERASE"/>
    <property type="match status" value="1"/>
</dbReference>
<dbReference type="InterPro" id="IPR039429">
    <property type="entry name" value="SHMT-like_dom"/>
</dbReference>
<evidence type="ECO:0000256" key="3">
    <source>
        <dbReference type="ARBA" id="ARBA00006376"/>
    </source>
</evidence>
<dbReference type="SUPFAM" id="SSF53383">
    <property type="entry name" value="PLP-dependent transferases"/>
    <property type="match status" value="1"/>
</dbReference>
<protein>
    <recommendedName>
        <fullName evidence="8">Serine hydroxymethyltransferase</fullName>
        <ecNumber evidence="8">2.1.2.1</ecNumber>
    </recommendedName>
</protein>
<dbReference type="CDD" id="cd00378">
    <property type="entry name" value="SHMT"/>
    <property type="match status" value="1"/>
</dbReference>
<dbReference type="InterPro" id="IPR001085">
    <property type="entry name" value="Ser_HO-MeTrfase"/>
</dbReference>
<feature type="domain" description="Serine hydroxymethyltransferase-like" evidence="9">
    <location>
        <begin position="8"/>
        <end position="398"/>
    </location>
</feature>
<evidence type="ECO:0000259" key="9">
    <source>
        <dbReference type="Pfam" id="PF00464"/>
    </source>
</evidence>
<dbReference type="InterPro" id="IPR049943">
    <property type="entry name" value="Ser_HO-MeTrfase-like"/>
</dbReference>
<proteinExistence type="inferred from homology"/>